<name>A0ABX7ALF5_9BACI</name>
<accession>A0ABX7ALF5</accession>
<evidence type="ECO:0000313" key="2">
    <source>
        <dbReference type="EMBL" id="QQP10722.1"/>
    </source>
</evidence>
<keyword evidence="1" id="KW-1133">Transmembrane helix</keyword>
<feature type="transmembrane region" description="Helical" evidence="1">
    <location>
        <begin position="41"/>
        <end position="60"/>
    </location>
</feature>
<feature type="transmembrane region" description="Helical" evidence="1">
    <location>
        <begin position="7"/>
        <end position="29"/>
    </location>
</feature>
<sequence>MKYNKKWNIFWVIIFASCTVTVPIELFNVFIKGENIPRYEFAIYGITFFFSAIGLLFGELEKYYHNKTIRLQKEIETLDDKE</sequence>
<gene>
    <name evidence="2" type="ORF">FJQ98_15860</name>
</gene>
<evidence type="ECO:0000256" key="1">
    <source>
        <dbReference type="SAM" id="Phobius"/>
    </source>
</evidence>
<keyword evidence="1" id="KW-0812">Transmembrane</keyword>
<keyword evidence="1" id="KW-0472">Membrane</keyword>
<protein>
    <submittedName>
        <fullName evidence="2">Uncharacterized protein</fullName>
    </submittedName>
</protein>
<keyword evidence="3" id="KW-1185">Reference proteome</keyword>
<dbReference type="EMBL" id="CP067341">
    <property type="protein sequence ID" value="QQP10722.1"/>
    <property type="molecule type" value="Genomic_DNA"/>
</dbReference>
<reference evidence="2 3" key="1">
    <citation type="submission" date="2020-01" db="EMBL/GenBank/DDBJ databases">
        <authorList>
            <person name="Liu G."/>
            <person name="Liu B."/>
        </authorList>
    </citation>
    <scope>NUCLEOTIDE SEQUENCE [LARGE SCALE GENOMIC DNA]</scope>
    <source>
        <strain evidence="2 3">FJAT-51161</strain>
    </source>
</reference>
<organism evidence="2 3">
    <name type="scientific">Lysinibacillus agricola</name>
    <dbReference type="NCBI Taxonomy" id="2590012"/>
    <lineage>
        <taxon>Bacteria</taxon>
        <taxon>Bacillati</taxon>
        <taxon>Bacillota</taxon>
        <taxon>Bacilli</taxon>
        <taxon>Bacillales</taxon>
        <taxon>Bacillaceae</taxon>
        <taxon>Lysinibacillus</taxon>
    </lineage>
</organism>
<dbReference type="RefSeq" id="WP_053596771.1">
    <property type="nucleotide sequence ID" value="NZ_CP067341.1"/>
</dbReference>
<proteinExistence type="predicted"/>
<dbReference type="PROSITE" id="PS51257">
    <property type="entry name" value="PROKAR_LIPOPROTEIN"/>
    <property type="match status" value="1"/>
</dbReference>
<dbReference type="Proteomes" id="UP000596049">
    <property type="component" value="Chromosome"/>
</dbReference>
<evidence type="ECO:0000313" key="3">
    <source>
        <dbReference type="Proteomes" id="UP000596049"/>
    </source>
</evidence>